<name>A0A8J3NYK7_9ACTN</name>
<dbReference type="EMBL" id="BONH01000007">
    <property type="protein sequence ID" value="GIF96851.1"/>
    <property type="molecule type" value="Genomic_DNA"/>
</dbReference>
<dbReference type="GO" id="GO:0016491">
    <property type="term" value="F:oxidoreductase activity"/>
    <property type="evidence" value="ECO:0007669"/>
    <property type="project" value="UniProtKB-KW"/>
</dbReference>
<evidence type="ECO:0000313" key="4">
    <source>
        <dbReference type="Proteomes" id="UP000659904"/>
    </source>
</evidence>
<dbReference type="InterPro" id="IPR036291">
    <property type="entry name" value="NAD(P)-bd_dom_sf"/>
</dbReference>
<keyword evidence="4" id="KW-1185">Reference proteome</keyword>
<proteinExistence type="inferred from homology"/>
<sequence length="269" mass="27868">MIALVTGGTAGIGAQIAGKLRAAGATVYVTGRDPVRGAGVADALGATFIATDHASVADNLRLAARLADRVAPLDILVNNVGGIPGPDRVVTDEGHEATLALNYLGPVALTSALLPTLATGSRVVQIVSSALTMHAGDPFVEPTPHRALAAYARAKQLALLATLSLARRLAGSGHVNAVNPGMAWTPGVAALTPKTIPAWRHLWPIVRAVQRLASPEKAARRPADLALRPTDTGGYYDGTLTTLPERLRAVSLQDRAWDFASAAGRRNDA</sequence>
<dbReference type="AlphaFoldDB" id="A0A8J3NYK7"/>
<evidence type="ECO:0008006" key="5">
    <source>
        <dbReference type="Google" id="ProtNLM"/>
    </source>
</evidence>
<dbReference type="Proteomes" id="UP000659904">
    <property type="component" value="Unassembled WGS sequence"/>
</dbReference>
<accession>A0A8J3NYK7</accession>
<comment type="caution">
    <text evidence="3">The sequence shown here is derived from an EMBL/GenBank/DDBJ whole genome shotgun (WGS) entry which is preliminary data.</text>
</comment>
<evidence type="ECO:0000313" key="3">
    <source>
        <dbReference type="EMBL" id="GIF96851.1"/>
    </source>
</evidence>
<dbReference type="PRINTS" id="PR00081">
    <property type="entry name" value="GDHRDH"/>
</dbReference>
<dbReference type="RefSeq" id="WP_170212871.1">
    <property type="nucleotide sequence ID" value="NZ_BONH01000007.1"/>
</dbReference>
<dbReference type="InterPro" id="IPR002347">
    <property type="entry name" value="SDR_fam"/>
</dbReference>
<dbReference type="Pfam" id="PF00106">
    <property type="entry name" value="adh_short"/>
    <property type="match status" value="1"/>
</dbReference>
<dbReference type="PANTHER" id="PTHR24320">
    <property type="entry name" value="RETINOL DEHYDROGENASE"/>
    <property type="match status" value="1"/>
</dbReference>
<protein>
    <recommendedName>
        <fullName evidence="5">Short-subunit dehydrogenase</fullName>
    </recommendedName>
</protein>
<gene>
    <name evidence="3" type="ORF">Cci01nite_19450</name>
</gene>
<organism evidence="3 4">
    <name type="scientific">Catellatospora citrea</name>
    <dbReference type="NCBI Taxonomy" id="53366"/>
    <lineage>
        <taxon>Bacteria</taxon>
        <taxon>Bacillati</taxon>
        <taxon>Actinomycetota</taxon>
        <taxon>Actinomycetes</taxon>
        <taxon>Micromonosporales</taxon>
        <taxon>Micromonosporaceae</taxon>
        <taxon>Catellatospora</taxon>
    </lineage>
</organism>
<keyword evidence="2" id="KW-0560">Oxidoreductase</keyword>
<dbReference type="Gene3D" id="3.40.50.720">
    <property type="entry name" value="NAD(P)-binding Rossmann-like Domain"/>
    <property type="match status" value="1"/>
</dbReference>
<dbReference type="PANTHER" id="PTHR24320:SF148">
    <property type="entry name" value="NAD(P)-BINDING ROSSMANN-FOLD SUPERFAMILY PROTEIN"/>
    <property type="match status" value="1"/>
</dbReference>
<reference evidence="3 4" key="1">
    <citation type="submission" date="2021-01" db="EMBL/GenBank/DDBJ databases">
        <title>Whole genome shotgun sequence of Catellatospora citrea NBRC 14495.</title>
        <authorList>
            <person name="Komaki H."/>
            <person name="Tamura T."/>
        </authorList>
    </citation>
    <scope>NUCLEOTIDE SEQUENCE [LARGE SCALE GENOMIC DNA]</scope>
    <source>
        <strain evidence="3 4">NBRC 14495</strain>
    </source>
</reference>
<dbReference type="SUPFAM" id="SSF51735">
    <property type="entry name" value="NAD(P)-binding Rossmann-fold domains"/>
    <property type="match status" value="1"/>
</dbReference>
<comment type="similarity">
    <text evidence="1">Belongs to the short-chain dehydrogenases/reductases (SDR) family.</text>
</comment>
<evidence type="ECO:0000256" key="1">
    <source>
        <dbReference type="ARBA" id="ARBA00006484"/>
    </source>
</evidence>
<evidence type="ECO:0000256" key="2">
    <source>
        <dbReference type="ARBA" id="ARBA00023002"/>
    </source>
</evidence>